<comment type="catalytic activity">
    <reaction evidence="1 10">
        <text>a fatty acyl-[ACP] + phosphate = an acyl phosphate + holo-[ACP]</text>
        <dbReference type="Rhea" id="RHEA:42292"/>
        <dbReference type="Rhea" id="RHEA-COMP:9685"/>
        <dbReference type="Rhea" id="RHEA-COMP:14125"/>
        <dbReference type="ChEBI" id="CHEBI:43474"/>
        <dbReference type="ChEBI" id="CHEBI:59918"/>
        <dbReference type="ChEBI" id="CHEBI:64479"/>
        <dbReference type="ChEBI" id="CHEBI:138651"/>
        <dbReference type="EC" id="2.3.1.274"/>
    </reaction>
</comment>
<keyword evidence="11" id="KW-0012">Acyltransferase</keyword>
<comment type="similarity">
    <text evidence="10">Belongs to the PlsX family.</text>
</comment>
<dbReference type="PANTHER" id="PTHR30100">
    <property type="entry name" value="FATTY ACID/PHOSPHOLIPID SYNTHESIS PROTEIN PLSX"/>
    <property type="match status" value="1"/>
</dbReference>
<evidence type="ECO:0000256" key="10">
    <source>
        <dbReference type="HAMAP-Rule" id="MF_00019"/>
    </source>
</evidence>
<reference evidence="11 12" key="1">
    <citation type="submission" date="2019-09" db="EMBL/GenBank/DDBJ databases">
        <title>Genome sequence of Clostridium sp. EA1.</title>
        <authorList>
            <person name="Poehlein A."/>
            <person name="Bengelsdorf F.R."/>
            <person name="Daniel R."/>
        </authorList>
    </citation>
    <scope>NUCLEOTIDE SEQUENCE [LARGE SCALE GENOMIC DNA]</scope>
    <source>
        <strain evidence="11 12">EA1</strain>
    </source>
</reference>
<keyword evidence="3 10" id="KW-0444">Lipid biosynthesis</keyword>
<sequence length="334" mass="35611">MKIIVDAFGGDNAPLEIIRGCADAVKGLGVDIVLTGREQEIRRVAQENGISLERMEICDAPDVITMEDSAGDIMKAKSDCSMALGLRLLAQGKGDAFVSGGNSGALVVGATLIVKRIKGVRRIAFAPIMPKNKGCFMLIDSGANVDCKPEMLQQFGIMGSIYMEKVMGIKRPRVALANIGVEDHKGGELQHSSFALLKNSGLNFVGNIEARDIPDNAGDVIVADGFTGNVILKLYEGVALMLMGKLKDIFTHSVKNKLAAAVVLGDIKALKQNFDYNEYGGAPLMGCSKPVFKTHGSAKAKTVYNALRLTKAYVEGNVVDEIASSIARYGADEK</sequence>
<name>A0A6N8I2J4_9FIRM</name>
<dbReference type="PIRSF" id="PIRSF002465">
    <property type="entry name" value="Phsphlp_syn_PlsX"/>
    <property type="match status" value="1"/>
</dbReference>
<evidence type="ECO:0000256" key="7">
    <source>
        <dbReference type="ARBA" id="ARBA00023264"/>
    </source>
</evidence>
<comment type="function">
    <text evidence="10">Catalyzes the reversible formation of acyl-phosphate (acyl-PO(4)) from acyl-[acyl-carrier-protein] (acyl-ACP). This enzyme utilizes acyl-ACP as fatty acyl donor, but not acyl-CoA.</text>
</comment>
<comment type="pathway">
    <text evidence="10">Lipid metabolism; phospholipid metabolism.</text>
</comment>
<protein>
    <recommendedName>
        <fullName evidence="8 10">Phosphate acyltransferase</fullName>
        <ecNumber evidence="8 10">2.3.1.274</ecNumber>
    </recommendedName>
    <alternativeName>
        <fullName evidence="10">Acyl-ACP phosphotransacylase</fullName>
    </alternativeName>
    <alternativeName>
        <fullName evidence="10">Acyl-[acyl-carrier-protein]--phosphate acyltransferase</fullName>
    </alternativeName>
    <alternativeName>
        <fullName evidence="10">Phosphate-acyl-ACP acyltransferase</fullName>
    </alternativeName>
</protein>
<comment type="subunit">
    <text evidence="9 10">Homodimer. Probably interacts with PlsY.</text>
</comment>
<accession>A0A6N8I2J4</accession>
<dbReference type="OrthoDB" id="9806408at2"/>
<dbReference type="Pfam" id="PF02504">
    <property type="entry name" value="FA_synthesis"/>
    <property type="match status" value="1"/>
</dbReference>
<evidence type="ECO:0000256" key="4">
    <source>
        <dbReference type="ARBA" id="ARBA00022679"/>
    </source>
</evidence>
<comment type="caution">
    <text evidence="11">The sequence shown here is derived from an EMBL/GenBank/DDBJ whole genome shotgun (WGS) entry which is preliminary data.</text>
</comment>
<keyword evidence="2 10" id="KW-0963">Cytoplasm</keyword>
<dbReference type="Gene3D" id="3.40.718.10">
    <property type="entry name" value="Isopropylmalate Dehydrogenase"/>
    <property type="match status" value="1"/>
</dbReference>
<evidence type="ECO:0000256" key="9">
    <source>
        <dbReference type="ARBA" id="ARBA00046608"/>
    </source>
</evidence>
<organism evidence="11 12">
    <name type="scientific">Caproicibacter fermentans</name>
    <dbReference type="NCBI Taxonomy" id="2576756"/>
    <lineage>
        <taxon>Bacteria</taxon>
        <taxon>Bacillati</taxon>
        <taxon>Bacillota</taxon>
        <taxon>Clostridia</taxon>
        <taxon>Eubacteriales</taxon>
        <taxon>Acutalibacteraceae</taxon>
        <taxon>Caproicibacter</taxon>
    </lineage>
</organism>
<evidence type="ECO:0000256" key="8">
    <source>
        <dbReference type="ARBA" id="ARBA00024069"/>
    </source>
</evidence>
<gene>
    <name evidence="10 11" type="primary">plsX</name>
    <name evidence="11" type="ORF">CAFE_26190</name>
</gene>
<dbReference type="PANTHER" id="PTHR30100:SF1">
    <property type="entry name" value="PHOSPHATE ACYLTRANSFERASE"/>
    <property type="match status" value="1"/>
</dbReference>
<evidence type="ECO:0000256" key="2">
    <source>
        <dbReference type="ARBA" id="ARBA00022490"/>
    </source>
</evidence>
<dbReference type="RefSeq" id="WP_156990918.1">
    <property type="nucleotide sequence ID" value="NZ_VWXL01000077.1"/>
</dbReference>
<evidence type="ECO:0000313" key="12">
    <source>
        <dbReference type="Proteomes" id="UP000469440"/>
    </source>
</evidence>
<keyword evidence="12" id="KW-1185">Reference proteome</keyword>
<dbReference type="AlphaFoldDB" id="A0A6N8I2J4"/>
<evidence type="ECO:0000313" key="11">
    <source>
        <dbReference type="EMBL" id="MVB11890.1"/>
    </source>
</evidence>
<dbReference type="EMBL" id="VWXL01000077">
    <property type="protein sequence ID" value="MVB11890.1"/>
    <property type="molecule type" value="Genomic_DNA"/>
</dbReference>
<evidence type="ECO:0000256" key="6">
    <source>
        <dbReference type="ARBA" id="ARBA00023209"/>
    </source>
</evidence>
<dbReference type="HAMAP" id="MF_00019">
    <property type="entry name" value="PlsX"/>
    <property type="match status" value="1"/>
</dbReference>
<dbReference type="SUPFAM" id="SSF53659">
    <property type="entry name" value="Isocitrate/Isopropylmalate dehydrogenase-like"/>
    <property type="match status" value="1"/>
</dbReference>
<dbReference type="GO" id="GO:0005737">
    <property type="term" value="C:cytoplasm"/>
    <property type="evidence" value="ECO:0007669"/>
    <property type="project" value="UniProtKB-SubCell"/>
</dbReference>
<dbReference type="InterPro" id="IPR012281">
    <property type="entry name" value="Phospholipid_synth_PlsX-like"/>
</dbReference>
<keyword evidence="6 10" id="KW-0594">Phospholipid biosynthesis</keyword>
<keyword evidence="7 10" id="KW-1208">Phospholipid metabolism</keyword>
<dbReference type="GO" id="GO:0006633">
    <property type="term" value="P:fatty acid biosynthetic process"/>
    <property type="evidence" value="ECO:0007669"/>
    <property type="project" value="UniProtKB-UniRule"/>
</dbReference>
<dbReference type="GO" id="GO:0008654">
    <property type="term" value="P:phospholipid biosynthetic process"/>
    <property type="evidence" value="ECO:0007669"/>
    <property type="project" value="UniProtKB-KW"/>
</dbReference>
<dbReference type="EC" id="2.3.1.274" evidence="8 10"/>
<dbReference type="NCBIfam" id="TIGR00182">
    <property type="entry name" value="plsX"/>
    <property type="match status" value="1"/>
</dbReference>
<evidence type="ECO:0000256" key="1">
    <source>
        <dbReference type="ARBA" id="ARBA00001232"/>
    </source>
</evidence>
<keyword evidence="4 10" id="KW-0808">Transferase</keyword>
<dbReference type="UniPathway" id="UPA00085"/>
<dbReference type="Proteomes" id="UP000469440">
    <property type="component" value="Unassembled WGS sequence"/>
</dbReference>
<evidence type="ECO:0000256" key="5">
    <source>
        <dbReference type="ARBA" id="ARBA00023098"/>
    </source>
</evidence>
<keyword evidence="5 10" id="KW-0443">Lipid metabolism</keyword>
<comment type="subcellular location">
    <subcellularLocation>
        <location evidence="10">Cytoplasm</location>
    </subcellularLocation>
    <text evidence="10">Associated with the membrane possibly through PlsY.</text>
</comment>
<dbReference type="InterPro" id="IPR003664">
    <property type="entry name" value="FA_synthesis"/>
</dbReference>
<proteinExistence type="inferred from homology"/>
<evidence type="ECO:0000256" key="3">
    <source>
        <dbReference type="ARBA" id="ARBA00022516"/>
    </source>
</evidence>
<dbReference type="GO" id="GO:0043811">
    <property type="term" value="F:phosphate:acyl-[acyl carrier protein] acyltransferase activity"/>
    <property type="evidence" value="ECO:0007669"/>
    <property type="project" value="UniProtKB-UniRule"/>
</dbReference>